<keyword evidence="3" id="KW-1185">Reference proteome</keyword>
<accession>A0A5N6ET53</accession>
<organism evidence="2 3">
    <name type="scientific">Aspergillus novoparasiticus</name>
    <dbReference type="NCBI Taxonomy" id="986946"/>
    <lineage>
        <taxon>Eukaryota</taxon>
        <taxon>Fungi</taxon>
        <taxon>Dikarya</taxon>
        <taxon>Ascomycota</taxon>
        <taxon>Pezizomycotina</taxon>
        <taxon>Eurotiomycetes</taxon>
        <taxon>Eurotiomycetidae</taxon>
        <taxon>Eurotiales</taxon>
        <taxon>Aspergillaceae</taxon>
        <taxon>Aspergillus</taxon>
        <taxon>Aspergillus subgen. Circumdati</taxon>
    </lineage>
</organism>
<feature type="region of interest" description="Disordered" evidence="1">
    <location>
        <begin position="61"/>
        <end position="82"/>
    </location>
</feature>
<sequence>MAATVRKLDGINSYRKTLAPNCHQYYRQRPNQDHEHNPNGIDSYRNKLALSCHQCHKKCPSQDHEAVSRNASRTSCNGDRPDLRHIPYQKSIMALGGGDNSVEILAEAIHPGVKQFENKVITTKMLHEVRENGYLSFITDDRNADYWRPYVGQSVDPKRRMRQHLMAIINGAESTLHYYIIAKGAGHRAINFIKLWTLVWPDYINKHISMVFANILEMFMARCFQSLAPGILEEYFGKAEYSGTGLNRLGHGHNIDQSNKGVQKVLYPKSPQNSLEAIFKANSLVDWLDGATLDTLETRCRRHIYINPKNIAVTEDLKLFLGGAYILDDGS</sequence>
<dbReference type="Proteomes" id="UP000326799">
    <property type="component" value="Unassembled WGS sequence"/>
</dbReference>
<evidence type="ECO:0000256" key="1">
    <source>
        <dbReference type="SAM" id="MobiDB-lite"/>
    </source>
</evidence>
<dbReference type="AlphaFoldDB" id="A0A5N6ET53"/>
<reference evidence="2 3" key="1">
    <citation type="submission" date="2019-04" db="EMBL/GenBank/DDBJ databases">
        <title>Fungal friends and foes A comparative genomics study of 23 Aspergillus species from section Flavi.</title>
        <authorList>
            <consortium name="DOE Joint Genome Institute"/>
            <person name="Kjaerbolling I."/>
            <person name="Vesth T.C."/>
            <person name="Frisvad J.C."/>
            <person name="Nybo J.L."/>
            <person name="Theobald S."/>
            <person name="Kildgaard S."/>
            <person name="Petersen T.I."/>
            <person name="Kuo A."/>
            <person name="Sato A."/>
            <person name="Lyhne E.K."/>
            <person name="Kogle M.E."/>
            <person name="Wiebenga A."/>
            <person name="Kun R.S."/>
            <person name="Lubbers R.J."/>
            <person name="Makela M.R."/>
            <person name="Barry K."/>
            <person name="Chovatia M."/>
            <person name="Clum A."/>
            <person name="Daum C."/>
            <person name="Haridas S."/>
            <person name="He G."/>
            <person name="LaButti K."/>
            <person name="Lipzen A."/>
            <person name="Mondo S."/>
            <person name="Pangilinan J."/>
            <person name="Riley R."/>
            <person name="Salamov A."/>
            <person name="Simmons B.A."/>
            <person name="Magnuson J.K."/>
            <person name="Henrissat B."/>
            <person name="Mortensen U.H."/>
            <person name="Larsen T.O."/>
            <person name="De vries R.P."/>
            <person name="Grigoriev I.V."/>
            <person name="Machida M."/>
            <person name="Baker S.E."/>
            <person name="Andersen M.R."/>
        </authorList>
    </citation>
    <scope>NUCLEOTIDE SEQUENCE [LARGE SCALE GENOMIC DNA]</scope>
    <source>
        <strain evidence="2 3">CBS 126849</strain>
    </source>
</reference>
<dbReference type="EMBL" id="ML733437">
    <property type="protein sequence ID" value="KAB8219620.1"/>
    <property type="molecule type" value="Genomic_DNA"/>
</dbReference>
<evidence type="ECO:0000313" key="2">
    <source>
        <dbReference type="EMBL" id="KAB8219620.1"/>
    </source>
</evidence>
<name>A0A5N6ET53_9EURO</name>
<evidence type="ECO:0000313" key="3">
    <source>
        <dbReference type="Proteomes" id="UP000326799"/>
    </source>
</evidence>
<protein>
    <submittedName>
        <fullName evidence="2">Uncharacterized protein</fullName>
    </submittedName>
</protein>
<proteinExistence type="predicted"/>
<gene>
    <name evidence="2" type="ORF">BDV33DRAFT_191895</name>
</gene>